<keyword evidence="3" id="KW-1185">Reference proteome</keyword>
<accession>A0A1H0FJQ7</accession>
<reference evidence="3" key="1">
    <citation type="submission" date="2016-10" db="EMBL/GenBank/DDBJ databases">
        <authorList>
            <person name="Varghese N."/>
            <person name="Submissions S."/>
        </authorList>
    </citation>
    <scope>NUCLEOTIDE SEQUENCE [LARGE SCALE GENOMIC DNA]</scope>
    <source>
        <strain evidence="3">IBRC-M 10655</strain>
    </source>
</reference>
<sequence>MAIDPAHLPIFGDPRPSEAPAAVRAARGLFITQVALSTVHLTVVWARSGLDLSLYLVPLAVTVWLAVSMSAGRDWARVGVVVVSGLSVLFSIGLTSGPVDVALLVPIVAAVAVGTHLVYRSDVREFFEPADSEKVRTRW</sequence>
<feature type="transmembrane region" description="Helical" evidence="1">
    <location>
        <begin position="78"/>
        <end position="95"/>
    </location>
</feature>
<evidence type="ECO:0000256" key="1">
    <source>
        <dbReference type="SAM" id="Phobius"/>
    </source>
</evidence>
<dbReference type="STRING" id="504798.SAMN05421871_103470"/>
<name>A0A1H0FJQ7_9PSEU</name>
<dbReference type="AlphaFoldDB" id="A0A1H0FJQ7"/>
<feature type="transmembrane region" description="Helical" evidence="1">
    <location>
        <begin position="52"/>
        <end position="71"/>
    </location>
</feature>
<proteinExistence type="predicted"/>
<dbReference type="EMBL" id="FNJB01000001">
    <property type="protein sequence ID" value="SDN94887.1"/>
    <property type="molecule type" value="Genomic_DNA"/>
</dbReference>
<gene>
    <name evidence="2" type="ORF">SAMN05192558_101400</name>
</gene>
<dbReference type="OrthoDB" id="3699103at2"/>
<protein>
    <submittedName>
        <fullName evidence="2">Uncharacterized protein</fullName>
    </submittedName>
</protein>
<keyword evidence="1" id="KW-1133">Transmembrane helix</keyword>
<dbReference type="RefSeq" id="WP_091369057.1">
    <property type="nucleotide sequence ID" value="NZ_FNDV01000003.1"/>
</dbReference>
<evidence type="ECO:0000313" key="2">
    <source>
        <dbReference type="EMBL" id="SDN94887.1"/>
    </source>
</evidence>
<keyword evidence="1" id="KW-0472">Membrane</keyword>
<feature type="transmembrane region" description="Helical" evidence="1">
    <location>
        <begin position="101"/>
        <end position="119"/>
    </location>
</feature>
<evidence type="ECO:0000313" key="3">
    <source>
        <dbReference type="Proteomes" id="UP000199651"/>
    </source>
</evidence>
<organism evidence="2 3">
    <name type="scientific">Actinokineospora alba</name>
    <dbReference type="NCBI Taxonomy" id="504798"/>
    <lineage>
        <taxon>Bacteria</taxon>
        <taxon>Bacillati</taxon>
        <taxon>Actinomycetota</taxon>
        <taxon>Actinomycetes</taxon>
        <taxon>Pseudonocardiales</taxon>
        <taxon>Pseudonocardiaceae</taxon>
        <taxon>Actinokineospora</taxon>
    </lineage>
</organism>
<keyword evidence="1" id="KW-0812">Transmembrane</keyword>
<dbReference type="Proteomes" id="UP000199651">
    <property type="component" value="Unassembled WGS sequence"/>
</dbReference>